<keyword evidence="1" id="KW-0808">Transferase</keyword>
<dbReference type="InterPro" id="IPR036397">
    <property type="entry name" value="RNaseH_sf"/>
</dbReference>
<protein>
    <submittedName>
        <fullName evidence="1">Cyclic AMP-dependent protein kinase</fullName>
    </submittedName>
</protein>
<accession>A0A225UXF7</accession>
<dbReference type="OrthoDB" id="441971at2759"/>
<keyword evidence="2" id="KW-1185">Reference proteome</keyword>
<dbReference type="GO" id="GO:0016301">
    <property type="term" value="F:kinase activity"/>
    <property type="evidence" value="ECO:0007669"/>
    <property type="project" value="UniProtKB-KW"/>
</dbReference>
<dbReference type="Proteomes" id="UP000198211">
    <property type="component" value="Unassembled WGS sequence"/>
</dbReference>
<dbReference type="SUPFAM" id="SSF53098">
    <property type="entry name" value="Ribonuclease H-like"/>
    <property type="match status" value="1"/>
</dbReference>
<dbReference type="Gene3D" id="3.30.420.10">
    <property type="entry name" value="Ribonuclease H-like superfamily/Ribonuclease H"/>
    <property type="match status" value="1"/>
</dbReference>
<dbReference type="EMBL" id="NBNE01011038">
    <property type="protein sequence ID" value="OWY96939.1"/>
    <property type="molecule type" value="Genomic_DNA"/>
</dbReference>
<sequence>MTGRKCKVTAASHQSHIGRSLVERFHRTWKDCVSTLTQDERQLDWNMWSNFSVYAYNSARHSRVSLTPNELMKGRRLRVSNEFLRRAEVTKAGDLSTYH</sequence>
<evidence type="ECO:0000313" key="2">
    <source>
        <dbReference type="Proteomes" id="UP000198211"/>
    </source>
</evidence>
<evidence type="ECO:0000313" key="1">
    <source>
        <dbReference type="EMBL" id="OWY96939.1"/>
    </source>
</evidence>
<comment type="caution">
    <text evidence="1">The sequence shown here is derived from an EMBL/GenBank/DDBJ whole genome shotgun (WGS) entry which is preliminary data.</text>
</comment>
<reference evidence="2" key="1">
    <citation type="submission" date="2017-03" db="EMBL/GenBank/DDBJ databases">
        <title>Phytopthora megakarya and P. palmivora, two closely related causual agents of cacao black pod achieved similar genome size and gene model numbers by different mechanisms.</title>
        <authorList>
            <person name="Ali S."/>
            <person name="Shao J."/>
            <person name="Larry D.J."/>
            <person name="Kronmiller B."/>
            <person name="Shen D."/>
            <person name="Strem M.D."/>
            <person name="Melnick R.L."/>
            <person name="Guiltinan M.J."/>
            <person name="Tyler B.M."/>
            <person name="Meinhardt L.W."/>
            <person name="Bailey B.A."/>
        </authorList>
    </citation>
    <scope>NUCLEOTIDE SEQUENCE [LARGE SCALE GENOMIC DNA]</scope>
    <source>
        <strain evidence="2">zdho120</strain>
    </source>
</reference>
<dbReference type="InterPro" id="IPR012337">
    <property type="entry name" value="RNaseH-like_sf"/>
</dbReference>
<proteinExistence type="predicted"/>
<dbReference type="AlphaFoldDB" id="A0A225UXF7"/>
<dbReference type="GO" id="GO:0003676">
    <property type="term" value="F:nucleic acid binding"/>
    <property type="evidence" value="ECO:0007669"/>
    <property type="project" value="InterPro"/>
</dbReference>
<gene>
    <name evidence="1" type="ORF">PHMEG_00032662</name>
</gene>
<feature type="non-terminal residue" evidence="1">
    <location>
        <position position="99"/>
    </location>
</feature>
<name>A0A225UXF7_9STRA</name>
<organism evidence="1 2">
    <name type="scientific">Phytophthora megakarya</name>
    <dbReference type="NCBI Taxonomy" id="4795"/>
    <lineage>
        <taxon>Eukaryota</taxon>
        <taxon>Sar</taxon>
        <taxon>Stramenopiles</taxon>
        <taxon>Oomycota</taxon>
        <taxon>Peronosporomycetes</taxon>
        <taxon>Peronosporales</taxon>
        <taxon>Peronosporaceae</taxon>
        <taxon>Phytophthora</taxon>
    </lineage>
</organism>
<keyword evidence="1" id="KW-0418">Kinase</keyword>